<comment type="caution">
    <text evidence="1">The sequence shown here is derived from an EMBL/GenBank/DDBJ whole genome shotgun (WGS) entry which is preliminary data.</text>
</comment>
<evidence type="ECO:0000313" key="1">
    <source>
        <dbReference type="EMBL" id="HIX05234.1"/>
    </source>
</evidence>
<dbReference type="AlphaFoldDB" id="A0A9D1V3U8"/>
<dbReference type="EMBL" id="DXFW01000012">
    <property type="protein sequence ID" value="HIX05234.1"/>
    <property type="molecule type" value="Genomic_DNA"/>
</dbReference>
<accession>A0A9D1V3U8</accession>
<dbReference type="Proteomes" id="UP000824193">
    <property type="component" value="Unassembled WGS sequence"/>
</dbReference>
<organism evidence="1 2">
    <name type="scientific">Candidatus Allofournierella pullicola</name>
    <dbReference type="NCBI Taxonomy" id="2838596"/>
    <lineage>
        <taxon>Bacteria</taxon>
        <taxon>Bacillati</taxon>
        <taxon>Bacillota</taxon>
        <taxon>Clostridia</taxon>
        <taxon>Eubacteriales</taxon>
        <taxon>Oscillospiraceae</taxon>
        <taxon>Allofournierella</taxon>
    </lineage>
</organism>
<reference evidence="1" key="1">
    <citation type="journal article" date="2021" name="PeerJ">
        <title>Extensive microbial diversity within the chicken gut microbiome revealed by metagenomics and culture.</title>
        <authorList>
            <person name="Gilroy R."/>
            <person name="Ravi A."/>
            <person name="Getino M."/>
            <person name="Pursley I."/>
            <person name="Horton D.L."/>
            <person name="Alikhan N.F."/>
            <person name="Baker D."/>
            <person name="Gharbi K."/>
            <person name="Hall N."/>
            <person name="Watson M."/>
            <person name="Adriaenssens E.M."/>
            <person name="Foster-Nyarko E."/>
            <person name="Jarju S."/>
            <person name="Secka A."/>
            <person name="Antonio M."/>
            <person name="Oren A."/>
            <person name="Chaudhuri R.R."/>
            <person name="La Ragione R."/>
            <person name="Hildebrand F."/>
            <person name="Pallen M.J."/>
        </authorList>
    </citation>
    <scope>NUCLEOTIDE SEQUENCE</scope>
    <source>
        <strain evidence="1">2239</strain>
    </source>
</reference>
<protein>
    <submittedName>
        <fullName evidence="1">YabP/YqfC family sporulation protein</fullName>
    </submittedName>
</protein>
<dbReference type="InterPro" id="IPR022476">
    <property type="entry name" value="Spore_YabP/YqfC"/>
</dbReference>
<evidence type="ECO:0000313" key="2">
    <source>
        <dbReference type="Proteomes" id="UP000824193"/>
    </source>
</evidence>
<proteinExistence type="predicted"/>
<gene>
    <name evidence="1" type="ORF">H9865_03880</name>
</gene>
<sequence length="98" mass="11031">MKQKRRAKRESPGAYFKRLIRQPPASFYHQPVLHIQCGGQVEVEGCKGVLLYDESQIRLDMGGWQVSLYGDELALCGVGGRMLTLKGKIFRAEFSNEG</sequence>
<dbReference type="Pfam" id="PF07873">
    <property type="entry name" value="YabP"/>
    <property type="match status" value="1"/>
</dbReference>
<reference evidence="1" key="2">
    <citation type="submission" date="2021-04" db="EMBL/GenBank/DDBJ databases">
        <authorList>
            <person name="Gilroy R."/>
        </authorList>
    </citation>
    <scope>NUCLEOTIDE SEQUENCE</scope>
    <source>
        <strain evidence="1">2239</strain>
    </source>
</reference>
<name>A0A9D1V3U8_9FIRM</name>